<evidence type="ECO:0000256" key="3">
    <source>
        <dbReference type="ARBA" id="ARBA00022475"/>
    </source>
</evidence>
<dbReference type="Gene3D" id="2.40.50.100">
    <property type="match status" value="1"/>
</dbReference>
<proteinExistence type="inferred from homology"/>
<dbReference type="GO" id="GO:0015098">
    <property type="term" value="F:molybdate ion transmembrane transporter activity"/>
    <property type="evidence" value="ECO:0007669"/>
    <property type="project" value="InterPro"/>
</dbReference>
<dbReference type="Pfam" id="PF00005">
    <property type="entry name" value="ABC_tran"/>
    <property type="match status" value="1"/>
</dbReference>
<dbReference type="PANTHER" id="PTHR43514:SF4">
    <property type="entry name" value="ABC TRANSPORTER I FAMILY MEMBER 10"/>
    <property type="match status" value="1"/>
</dbReference>
<dbReference type="InterPro" id="IPR027417">
    <property type="entry name" value="P-loop_NTPase"/>
</dbReference>
<comment type="similarity">
    <text evidence="1">Belongs to the ABC transporter superfamily.</text>
</comment>
<dbReference type="Pfam" id="PF03459">
    <property type="entry name" value="TOBE"/>
    <property type="match status" value="1"/>
</dbReference>
<dbReference type="GO" id="GO:0005524">
    <property type="term" value="F:ATP binding"/>
    <property type="evidence" value="ECO:0007669"/>
    <property type="project" value="UniProtKB-KW"/>
</dbReference>
<dbReference type="InterPro" id="IPR008995">
    <property type="entry name" value="Mo/tungstate-bd_C_term_dom"/>
</dbReference>
<feature type="domain" description="Mop" evidence="12">
    <location>
        <begin position="291"/>
        <end position="357"/>
    </location>
</feature>
<sequence>MSLSVRFAHRFENFALDVAFEAPPGVTALFGRSGSGKTTVVNAVAGLLRPDGGHIKFDETVLFDAGRKILVPVHKRRLGYVFQEGRLFPHLSVRQNLTYGRWFAPRGTATDFDRVVEMLGIGDLLGRQPARLSGGEKQRVAIGRALLANPRLLLMDEPLAALDEDRKAEILPYLERLGDEAGIPLLYVSHSIAEVARLATTLVLMENGQVIRSGPLVEMLSDPENVPALGVRSAGASLHARVAAQEEDGLTRLDASAGPLYLPHVDAPIGAQLSIRILAQDVILSRSRPEGLSALNVLPATVTALRLGDGPGAVIQLRAGEDLLLARITRRSAQALELAPGADCFAIIKSVAVAQSDVGGAF</sequence>
<evidence type="ECO:0000256" key="9">
    <source>
        <dbReference type="ARBA" id="ARBA00023136"/>
    </source>
</evidence>
<evidence type="ECO:0000256" key="1">
    <source>
        <dbReference type="ARBA" id="ARBA00005417"/>
    </source>
</evidence>
<dbReference type="PROSITE" id="PS51866">
    <property type="entry name" value="MOP"/>
    <property type="match status" value="1"/>
</dbReference>
<keyword evidence="6" id="KW-0547">Nucleotide-binding</keyword>
<keyword evidence="4 10" id="KW-0500">Molybdenum</keyword>
<evidence type="ECO:0000256" key="2">
    <source>
        <dbReference type="ARBA" id="ARBA00022448"/>
    </source>
</evidence>
<dbReference type="GO" id="GO:0016887">
    <property type="term" value="F:ATP hydrolysis activity"/>
    <property type="evidence" value="ECO:0007669"/>
    <property type="project" value="InterPro"/>
</dbReference>
<evidence type="ECO:0000256" key="4">
    <source>
        <dbReference type="ARBA" id="ARBA00022505"/>
    </source>
</evidence>
<dbReference type="Proteomes" id="UP000219465">
    <property type="component" value="Unassembled WGS sequence"/>
</dbReference>
<keyword evidence="2" id="KW-0813">Transport</keyword>
<evidence type="ECO:0000256" key="10">
    <source>
        <dbReference type="PROSITE-ProRule" id="PRU01213"/>
    </source>
</evidence>
<dbReference type="NCBIfam" id="TIGR02142">
    <property type="entry name" value="modC_ABC"/>
    <property type="match status" value="1"/>
</dbReference>
<dbReference type="InterPro" id="IPR004606">
    <property type="entry name" value="Mop_domain"/>
</dbReference>
<dbReference type="GO" id="GO:0140359">
    <property type="term" value="F:ABC-type transporter activity"/>
    <property type="evidence" value="ECO:0007669"/>
    <property type="project" value="InterPro"/>
</dbReference>
<evidence type="ECO:0000256" key="7">
    <source>
        <dbReference type="ARBA" id="ARBA00022840"/>
    </source>
</evidence>
<dbReference type="AlphaFoldDB" id="A0A286HNL0"/>
<evidence type="ECO:0000259" key="11">
    <source>
        <dbReference type="PROSITE" id="PS50893"/>
    </source>
</evidence>
<dbReference type="InterPro" id="IPR011868">
    <property type="entry name" value="ModC_ABC_ATP-bd"/>
</dbReference>
<reference evidence="14" key="1">
    <citation type="submission" date="2017-08" db="EMBL/GenBank/DDBJ databases">
        <authorList>
            <person name="Varghese N."/>
            <person name="Submissions S."/>
        </authorList>
    </citation>
    <scope>NUCLEOTIDE SEQUENCE [LARGE SCALE GENOMIC DNA]</scope>
    <source>
        <strain evidence="14">KCTC 23107</strain>
    </source>
</reference>
<evidence type="ECO:0000256" key="8">
    <source>
        <dbReference type="ARBA" id="ARBA00022967"/>
    </source>
</evidence>
<dbReference type="InterPro" id="IPR017871">
    <property type="entry name" value="ABC_transporter-like_CS"/>
</dbReference>
<dbReference type="Gene3D" id="3.40.50.300">
    <property type="entry name" value="P-loop containing nucleotide triphosphate hydrolases"/>
    <property type="match status" value="1"/>
</dbReference>
<dbReference type="PROSITE" id="PS50893">
    <property type="entry name" value="ABC_TRANSPORTER_2"/>
    <property type="match status" value="1"/>
</dbReference>
<keyword evidence="14" id="KW-1185">Reference proteome</keyword>
<accession>A0A286HNL0</accession>
<evidence type="ECO:0000259" key="12">
    <source>
        <dbReference type="PROSITE" id="PS51866"/>
    </source>
</evidence>
<evidence type="ECO:0000256" key="5">
    <source>
        <dbReference type="ARBA" id="ARBA00022519"/>
    </source>
</evidence>
<dbReference type="SUPFAM" id="SSF50331">
    <property type="entry name" value="MOP-like"/>
    <property type="match status" value="1"/>
</dbReference>
<name>A0A286HNL0_9HYPH</name>
<gene>
    <name evidence="13" type="ORF">SAMN05877838_0464</name>
</gene>
<feature type="domain" description="ABC transporter" evidence="11">
    <location>
        <begin position="5"/>
        <end position="232"/>
    </location>
</feature>
<dbReference type="InterPro" id="IPR003593">
    <property type="entry name" value="AAA+_ATPase"/>
</dbReference>
<dbReference type="PROSITE" id="PS00211">
    <property type="entry name" value="ABC_TRANSPORTER_1"/>
    <property type="match status" value="1"/>
</dbReference>
<keyword evidence="7 13" id="KW-0067">ATP-binding</keyword>
<dbReference type="InterPro" id="IPR003439">
    <property type="entry name" value="ABC_transporter-like_ATP-bd"/>
</dbReference>
<dbReference type="InterPro" id="IPR050334">
    <property type="entry name" value="Molybdenum_import_ModC"/>
</dbReference>
<protein>
    <submittedName>
        <fullName evidence="13">Molybdate transport system ATP-binding protein</fullName>
    </submittedName>
</protein>
<keyword evidence="3" id="KW-1003">Cell membrane</keyword>
<dbReference type="RefSeq" id="WP_097104646.1">
    <property type="nucleotide sequence ID" value="NZ_OCPC01000001.1"/>
</dbReference>
<dbReference type="SMART" id="SM00382">
    <property type="entry name" value="AAA"/>
    <property type="match status" value="1"/>
</dbReference>
<dbReference type="EMBL" id="OCPC01000001">
    <property type="protein sequence ID" value="SOE08734.1"/>
    <property type="molecule type" value="Genomic_DNA"/>
</dbReference>
<keyword evidence="9" id="KW-0472">Membrane</keyword>
<dbReference type="SUPFAM" id="SSF52540">
    <property type="entry name" value="P-loop containing nucleoside triphosphate hydrolases"/>
    <property type="match status" value="1"/>
</dbReference>
<evidence type="ECO:0000313" key="13">
    <source>
        <dbReference type="EMBL" id="SOE08734.1"/>
    </source>
</evidence>
<dbReference type="GO" id="GO:0016020">
    <property type="term" value="C:membrane"/>
    <property type="evidence" value="ECO:0007669"/>
    <property type="project" value="InterPro"/>
</dbReference>
<organism evidence="13 14">
    <name type="scientific">Hoeflea halophila</name>
    <dbReference type="NCBI Taxonomy" id="714899"/>
    <lineage>
        <taxon>Bacteria</taxon>
        <taxon>Pseudomonadati</taxon>
        <taxon>Pseudomonadota</taxon>
        <taxon>Alphaproteobacteria</taxon>
        <taxon>Hyphomicrobiales</taxon>
        <taxon>Rhizobiaceae</taxon>
        <taxon>Hoeflea</taxon>
    </lineage>
</organism>
<keyword evidence="5" id="KW-0997">Cell inner membrane</keyword>
<keyword evidence="8" id="KW-1278">Translocase</keyword>
<evidence type="ECO:0000256" key="6">
    <source>
        <dbReference type="ARBA" id="ARBA00022741"/>
    </source>
</evidence>
<dbReference type="OrthoDB" id="9802264at2"/>
<dbReference type="InterPro" id="IPR005116">
    <property type="entry name" value="Transp-assoc_OB_typ1"/>
</dbReference>
<dbReference type="PANTHER" id="PTHR43514">
    <property type="entry name" value="ABC TRANSPORTER I FAMILY MEMBER 10"/>
    <property type="match status" value="1"/>
</dbReference>
<evidence type="ECO:0000313" key="14">
    <source>
        <dbReference type="Proteomes" id="UP000219465"/>
    </source>
</evidence>